<dbReference type="InterPro" id="IPR003173">
    <property type="entry name" value="PC4_C"/>
</dbReference>
<evidence type="ECO:0000259" key="1">
    <source>
        <dbReference type="Pfam" id="PF02229"/>
    </source>
</evidence>
<feature type="domain" description="Transcriptional coactivator p15 (PC4) C-terminal" evidence="1">
    <location>
        <begin position="13"/>
        <end position="60"/>
    </location>
</feature>
<dbReference type="RefSeq" id="WP_067911233.1">
    <property type="nucleotide sequence ID" value="NZ_KQ954245.1"/>
</dbReference>
<dbReference type="GO" id="GO:0006355">
    <property type="term" value="P:regulation of DNA-templated transcription"/>
    <property type="evidence" value="ECO:0007669"/>
    <property type="project" value="InterPro"/>
</dbReference>
<organism evidence="2 3">
    <name type="scientific">Novosphingobium fuchskuhlense</name>
    <dbReference type="NCBI Taxonomy" id="1117702"/>
    <lineage>
        <taxon>Bacteria</taxon>
        <taxon>Pseudomonadati</taxon>
        <taxon>Pseudomonadota</taxon>
        <taxon>Alphaproteobacteria</taxon>
        <taxon>Sphingomonadales</taxon>
        <taxon>Sphingomonadaceae</taxon>
        <taxon>Novosphingobium</taxon>
    </lineage>
</organism>
<protein>
    <recommendedName>
        <fullName evidence="1">Transcriptional coactivator p15 (PC4) C-terminal domain-containing protein</fullName>
    </recommendedName>
</protein>
<sequence>MSKHIIFERMHRGELLRVTQDTYKGTTFANFRRWYPKDGDWKAGSKGVTMPLDALPALTAALMAYHGLEVPDGLETGS</sequence>
<name>A0A124JUP8_9SPHN</name>
<accession>A0A124JUP8</accession>
<dbReference type="SUPFAM" id="SSF54447">
    <property type="entry name" value="ssDNA-binding transcriptional regulator domain"/>
    <property type="match status" value="1"/>
</dbReference>
<comment type="caution">
    <text evidence="2">The sequence shown here is derived from an EMBL/GenBank/DDBJ whole genome shotgun (WGS) entry which is preliminary data.</text>
</comment>
<dbReference type="AlphaFoldDB" id="A0A124JUP8"/>
<dbReference type="InterPro" id="IPR009044">
    <property type="entry name" value="ssDNA-bd_transcriptional_reg"/>
</dbReference>
<reference evidence="2 3" key="1">
    <citation type="submission" date="2015-10" db="EMBL/GenBank/DDBJ databases">
        <title>Draft genome sequence of Novosphingobium fuchskuhlense DSM 25065 isolated from a surface water sample of the southwest basin of Lake Grosse Fuchskuhle.</title>
        <authorList>
            <person name="Ruckert C."/>
            <person name="Winkler A."/>
            <person name="Glaeser J."/>
            <person name="Grossart H.-P."/>
            <person name="Kalinowski J."/>
            <person name="Glaeser S."/>
        </authorList>
    </citation>
    <scope>NUCLEOTIDE SEQUENCE [LARGE SCALE GENOMIC DNA]</scope>
    <source>
        <strain evidence="2 3">FNE08-7</strain>
    </source>
</reference>
<evidence type="ECO:0000313" key="3">
    <source>
        <dbReference type="Proteomes" id="UP000058012"/>
    </source>
</evidence>
<gene>
    <name evidence="2" type="ORF">AQZ52_12585</name>
</gene>
<dbReference type="EMBL" id="LLZS01000007">
    <property type="protein sequence ID" value="KUR71464.1"/>
    <property type="molecule type" value="Genomic_DNA"/>
</dbReference>
<dbReference type="OrthoDB" id="7597086at2"/>
<proteinExistence type="predicted"/>
<dbReference type="STRING" id="1117702.AQZ52_12585"/>
<keyword evidence="3" id="KW-1185">Reference proteome</keyword>
<dbReference type="Pfam" id="PF02229">
    <property type="entry name" value="PC4"/>
    <property type="match status" value="1"/>
</dbReference>
<evidence type="ECO:0000313" key="2">
    <source>
        <dbReference type="EMBL" id="KUR71464.1"/>
    </source>
</evidence>
<dbReference type="Gene3D" id="2.30.31.10">
    <property type="entry name" value="Transcriptional Coactivator Pc4, Chain A"/>
    <property type="match status" value="1"/>
</dbReference>
<dbReference type="Proteomes" id="UP000058012">
    <property type="component" value="Unassembled WGS sequence"/>
</dbReference>
<dbReference type="GO" id="GO:0003677">
    <property type="term" value="F:DNA binding"/>
    <property type="evidence" value="ECO:0007669"/>
    <property type="project" value="InterPro"/>
</dbReference>